<sequence length="210" mass="22595">MSGQILKGDDVPAGSKLPGGNKQAVALNIYKITSTQQKHGNKLVFVPDITSQDAFKNGADNTPELAGKEGSSAMMDLDEIGSLQQGRGLDGVALEEACAELGYSIDQVATMLRPGGQYAPELLALVIRKAKASDKGLVIQALDQQRPAFLSKIELLIKAREKEAEEAEIKIQQKIKQMGVCPMGYSWLKQGHGWRCAGGSHYLSDAQLKD</sequence>
<evidence type="ECO:0000256" key="1">
    <source>
        <dbReference type="SAM" id="Coils"/>
    </source>
</evidence>
<protein>
    <submittedName>
        <fullName evidence="2">Uncharacterized protein</fullName>
    </submittedName>
</protein>
<proteinExistence type="predicted"/>
<gene>
    <name evidence="2" type="ORF">CEUSTIGMA_g1817.t1</name>
</gene>
<dbReference type="AlphaFoldDB" id="A0A250WU71"/>
<accession>A0A250WU71</accession>
<evidence type="ECO:0000313" key="2">
    <source>
        <dbReference type="EMBL" id="GAX74368.1"/>
    </source>
</evidence>
<dbReference type="Proteomes" id="UP000232323">
    <property type="component" value="Unassembled WGS sequence"/>
</dbReference>
<comment type="caution">
    <text evidence="2">The sequence shown here is derived from an EMBL/GenBank/DDBJ whole genome shotgun (WGS) entry which is preliminary data.</text>
</comment>
<evidence type="ECO:0000313" key="3">
    <source>
        <dbReference type="Proteomes" id="UP000232323"/>
    </source>
</evidence>
<reference evidence="2 3" key="1">
    <citation type="submission" date="2017-08" db="EMBL/GenBank/DDBJ databases">
        <title>Acidophilic green algal genome provides insights into adaptation to an acidic environment.</title>
        <authorList>
            <person name="Hirooka S."/>
            <person name="Hirose Y."/>
            <person name="Kanesaki Y."/>
            <person name="Higuchi S."/>
            <person name="Fujiwara T."/>
            <person name="Onuma R."/>
            <person name="Era A."/>
            <person name="Ohbayashi R."/>
            <person name="Uzuka A."/>
            <person name="Nozaki H."/>
            <person name="Yoshikawa H."/>
            <person name="Miyagishima S.Y."/>
        </authorList>
    </citation>
    <scope>NUCLEOTIDE SEQUENCE [LARGE SCALE GENOMIC DNA]</scope>
    <source>
        <strain evidence="2 3">NIES-2499</strain>
    </source>
</reference>
<name>A0A250WU71_9CHLO</name>
<dbReference type="EMBL" id="BEGY01000007">
    <property type="protein sequence ID" value="GAX74368.1"/>
    <property type="molecule type" value="Genomic_DNA"/>
</dbReference>
<keyword evidence="1" id="KW-0175">Coiled coil</keyword>
<organism evidence="2 3">
    <name type="scientific">Chlamydomonas eustigma</name>
    <dbReference type="NCBI Taxonomy" id="1157962"/>
    <lineage>
        <taxon>Eukaryota</taxon>
        <taxon>Viridiplantae</taxon>
        <taxon>Chlorophyta</taxon>
        <taxon>core chlorophytes</taxon>
        <taxon>Chlorophyceae</taxon>
        <taxon>CS clade</taxon>
        <taxon>Chlamydomonadales</taxon>
        <taxon>Chlamydomonadaceae</taxon>
        <taxon>Chlamydomonas</taxon>
    </lineage>
</organism>
<keyword evidence="3" id="KW-1185">Reference proteome</keyword>
<feature type="coiled-coil region" evidence="1">
    <location>
        <begin position="150"/>
        <end position="177"/>
    </location>
</feature>
<dbReference type="OrthoDB" id="2423195at2759"/>